<dbReference type="AlphaFoldDB" id="A0A310SB31"/>
<reference evidence="1 2" key="1">
    <citation type="submission" date="2015-07" db="EMBL/GenBank/DDBJ databases">
        <title>The genome of Eufriesea mexicana.</title>
        <authorList>
            <person name="Pan H."/>
            <person name="Kapheim K."/>
        </authorList>
    </citation>
    <scope>NUCLEOTIDE SEQUENCE [LARGE SCALE GENOMIC DNA]</scope>
    <source>
        <strain evidence="1">0111107269</strain>
        <tissue evidence="1">Whole body</tissue>
    </source>
</reference>
<gene>
    <name evidence="1" type="ORF">WN48_03059</name>
</gene>
<dbReference type="EMBL" id="KQ777390">
    <property type="protein sequence ID" value="OAD52104.1"/>
    <property type="molecule type" value="Genomic_DNA"/>
</dbReference>
<proteinExistence type="predicted"/>
<evidence type="ECO:0000313" key="2">
    <source>
        <dbReference type="Proteomes" id="UP000250275"/>
    </source>
</evidence>
<dbReference type="Proteomes" id="UP000250275">
    <property type="component" value="Unassembled WGS sequence"/>
</dbReference>
<protein>
    <submittedName>
        <fullName evidence="1">Uncharacterized protein</fullName>
    </submittedName>
</protein>
<accession>A0A310SB31</accession>
<name>A0A310SB31_9HYME</name>
<sequence>MSRGCLVLCELNAKDQKVKLVSRCKRVITMTKDHEEAEASYAANRCLARGKVARQVLIFPSEDARDSRWANLKVADSTTGRGIKAIDFVSIKSDSRCLNGERCPEVVSGKLKEDP</sequence>
<keyword evidence="2" id="KW-1185">Reference proteome</keyword>
<evidence type="ECO:0000313" key="1">
    <source>
        <dbReference type="EMBL" id="OAD52104.1"/>
    </source>
</evidence>
<organism evidence="1 2">
    <name type="scientific">Eufriesea mexicana</name>
    <dbReference type="NCBI Taxonomy" id="516756"/>
    <lineage>
        <taxon>Eukaryota</taxon>
        <taxon>Metazoa</taxon>
        <taxon>Ecdysozoa</taxon>
        <taxon>Arthropoda</taxon>
        <taxon>Hexapoda</taxon>
        <taxon>Insecta</taxon>
        <taxon>Pterygota</taxon>
        <taxon>Neoptera</taxon>
        <taxon>Endopterygota</taxon>
        <taxon>Hymenoptera</taxon>
        <taxon>Apocrita</taxon>
        <taxon>Aculeata</taxon>
        <taxon>Apoidea</taxon>
        <taxon>Anthophila</taxon>
        <taxon>Apidae</taxon>
        <taxon>Eufriesea</taxon>
    </lineage>
</organism>